<evidence type="ECO:0000256" key="2">
    <source>
        <dbReference type="SAM" id="SignalP"/>
    </source>
</evidence>
<feature type="chain" id="PRO_5042167260" evidence="2">
    <location>
        <begin position="33"/>
        <end position="326"/>
    </location>
</feature>
<evidence type="ECO:0000313" key="4">
    <source>
        <dbReference type="EMBL" id="KAI1699775.1"/>
    </source>
</evidence>
<sequence length="326" mass="35240">MRQNIGPRRKFHSLRFPLTSIIIAANIAGVYAQSDPRDALCVVKGKPKESANHCADADANCVAVLGIQGPTPAGGTAPARVPRKPDDAPDAACYLPANALKANHCKFTCAKCCELPEYECDDEASPILGKCDKKDCTNPAKKKYMEISCRSTCGWCNQPLPPDPSRPGCMDKVNCAPWKKYCNDPKYEKDLKENCARTCDFCPKGMNVTTTTASPFMAPVPGTGAAVDLGQNCLANIDMCNNPLFRQIMQENCAATCRNAPPAPAGTITTVAPVIGRDISELLDGLDCVDANPNCATWERRRNFCTNTFYTSQSKEDTCAKTCGYC</sequence>
<evidence type="ECO:0000313" key="5">
    <source>
        <dbReference type="Proteomes" id="UP001201812"/>
    </source>
</evidence>
<protein>
    <submittedName>
        <fullName evidence="4">ShK domain-like domain-containing protein</fullName>
    </submittedName>
</protein>
<dbReference type="Gene3D" id="1.10.10.1870">
    <property type="entry name" value="ShTK domain-like"/>
    <property type="match status" value="2"/>
</dbReference>
<dbReference type="InterPro" id="IPR003582">
    <property type="entry name" value="ShKT_dom"/>
</dbReference>
<keyword evidence="2" id="KW-0732">Signal</keyword>
<dbReference type="PANTHER" id="PTHR21724">
    <property type="entry name" value="SHKT DOMAIN-CONTAINING PROTEIN"/>
    <property type="match status" value="1"/>
</dbReference>
<dbReference type="Gene3D" id="1.10.10.1940">
    <property type="match status" value="1"/>
</dbReference>
<dbReference type="Pfam" id="PF01549">
    <property type="entry name" value="ShK"/>
    <property type="match status" value="4"/>
</dbReference>
<dbReference type="SMART" id="SM00254">
    <property type="entry name" value="ShKT"/>
    <property type="match status" value="4"/>
</dbReference>
<proteinExistence type="predicted"/>
<feature type="signal peptide" evidence="2">
    <location>
        <begin position="1"/>
        <end position="32"/>
    </location>
</feature>
<accession>A0AAD4QTM0</accession>
<dbReference type="Proteomes" id="UP001201812">
    <property type="component" value="Unassembled WGS sequence"/>
</dbReference>
<name>A0AAD4QTM0_9BILA</name>
<comment type="caution">
    <text evidence="1">Lacks conserved residue(s) required for the propagation of feature annotation.</text>
</comment>
<dbReference type="PROSITE" id="PS51670">
    <property type="entry name" value="SHKT"/>
    <property type="match status" value="2"/>
</dbReference>
<gene>
    <name evidence="4" type="ORF">DdX_17121</name>
</gene>
<keyword evidence="5" id="KW-1185">Reference proteome</keyword>
<feature type="domain" description="ShKT" evidence="3">
    <location>
        <begin position="288"/>
        <end position="326"/>
    </location>
</feature>
<reference evidence="4" key="1">
    <citation type="submission" date="2022-01" db="EMBL/GenBank/DDBJ databases">
        <title>Genome Sequence Resource for Two Populations of Ditylenchus destructor, the Migratory Endoparasitic Phytonematode.</title>
        <authorList>
            <person name="Zhang H."/>
            <person name="Lin R."/>
            <person name="Xie B."/>
        </authorList>
    </citation>
    <scope>NUCLEOTIDE SEQUENCE</scope>
    <source>
        <strain evidence="4">BazhouSP</strain>
    </source>
</reference>
<evidence type="ECO:0000259" key="3">
    <source>
        <dbReference type="PROSITE" id="PS51670"/>
    </source>
</evidence>
<feature type="domain" description="ShKT" evidence="3">
    <location>
        <begin position="169"/>
        <end position="202"/>
    </location>
</feature>
<organism evidence="4 5">
    <name type="scientific">Ditylenchus destructor</name>
    <dbReference type="NCBI Taxonomy" id="166010"/>
    <lineage>
        <taxon>Eukaryota</taxon>
        <taxon>Metazoa</taxon>
        <taxon>Ecdysozoa</taxon>
        <taxon>Nematoda</taxon>
        <taxon>Chromadorea</taxon>
        <taxon>Rhabditida</taxon>
        <taxon>Tylenchina</taxon>
        <taxon>Tylenchomorpha</taxon>
        <taxon>Sphaerularioidea</taxon>
        <taxon>Anguinidae</taxon>
        <taxon>Anguininae</taxon>
        <taxon>Ditylenchus</taxon>
    </lineage>
</organism>
<dbReference type="EMBL" id="JAKKPZ010000167">
    <property type="protein sequence ID" value="KAI1699775.1"/>
    <property type="molecule type" value="Genomic_DNA"/>
</dbReference>
<dbReference type="PANTHER" id="PTHR21724:SF109">
    <property type="entry name" value="SHKT DOMAIN-CONTAINING PROTEIN"/>
    <property type="match status" value="1"/>
</dbReference>
<comment type="caution">
    <text evidence="4">The sequence shown here is derived from an EMBL/GenBank/DDBJ whole genome shotgun (WGS) entry which is preliminary data.</text>
</comment>
<evidence type="ECO:0000256" key="1">
    <source>
        <dbReference type="PROSITE-ProRule" id="PRU01005"/>
    </source>
</evidence>
<dbReference type="AlphaFoldDB" id="A0AAD4QTM0"/>